<dbReference type="PROSITE" id="PS50850">
    <property type="entry name" value="MFS"/>
    <property type="match status" value="1"/>
</dbReference>
<feature type="transmembrane region" description="Helical" evidence="1">
    <location>
        <begin position="372"/>
        <end position="391"/>
    </location>
</feature>
<dbReference type="InterPro" id="IPR036259">
    <property type="entry name" value="MFS_trans_sf"/>
</dbReference>
<dbReference type="GO" id="GO:0005886">
    <property type="term" value="C:plasma membrane"/>
    <property type="evidence" value="ECO:0007669"/>
    <property type="project" value="TreeGrafter"/>
</dbReference>
<evidence type="ECO:0000259" key="2">
    <source>
        <dbReference type="PROSITE" id="PS50850"/>
    </source>
</evidence>
<feature type="transmembrane region" description="Helical" evidence="1">
    <location>
        <begin position="12"/>
        <end position="40"/>
    </location>
</feature>
<sequence>MNIDASRDDPSLLISMAFSNVGHVFTHMLTILYATAVLYLPGVFDLSYGEMLGLSSVGLILFGVGSLPAGWFGDRWSQVGMLVIFFIGIGVSTVFTGLSTNTTGLFIGLSLIGLFASIYHPVGIAWLVACARRQGLTLGVNGAFGHLGSAVAPVFVGLMIDYVSWRAAFVLPGAIAILTGVLLWVAWARGWVSDRSADRTPVPAPAHGDYRRVFLVLLVTMACNGFVYAGMMNTAPKVFELGLTVTLVDSYTGIGMLTGTVIALSSVCSFIGGWLADRYSPRTIYLIFWMLLVPALILVANASGYRLILAMLLAMSFLVTFAAAENMLVAQYTPFRWRSVAYGARFVLALGIGGLTVYVAGDLFDRTGTFGVLYLLFSAAALVAVLCAFWLPSTGRMIRKQAVSN</sequence>
<feature type="transmembrane region" description="Helical" evidence="1">
    <location>
        <begin position="52"/>
        <end position="72"/>
    </location>
</feature>
<dbReference type="AlphaFoldDB" id="A0A160TSA0"/>
<feature type="transmembrane region" description="Helical" evidence="1">
    <location>
        <begin position="105"/>
        <end position="131"/>
    </location>
</feature>
<organism evidence="3">
    <name type="scientific">hydrothermal vent metagenome</name>
    <dbReference type="NCBI Taxonomy" id="652676"/>
    <lineage>
        <taxon>unclassified sequences</taxon>
        <taxon>metagenomes</taxon>
        <taxon>ecological metagenomes</taxon>
    </lineage>
</organism>
<feature type="transmembrane region" description="Helical" evidence="1">
    <location>
        <begin position="213"/>
        <end position="231"/>
    </location>
</feature>
<keyword evidence="1" id="KW-0472">Membrane</keyword>
<feature type="transmembrane region" description="Helical" evidence="1">
    <location>
        <begin position="79"/>
        <end position="99"/>
    </location>
</feature>
<accession>A0A160TSA0</accession>
<dbReference type="EMBL" id="CZRL01000078">
    <property type="protein sequence ID" value="CUS52217.1"/>
    <property type="molecule type" value="Genomic_DNA"/>
</dbReference>
<feature type="transmembrane region" description="Helical" evidence="1">
    <location>
        <begin position="251"/>
        <end position="276"/>
    </location>
</feature>
<proteinExistence type="predicted"/>
<feature type="transmembrane region" description="Helical" evidence="1">
    <location>
        <begin position="283"/>
        <end position="302"/>
    </location>
</feature>
<dbReference type="InterPro" id="IPR020846">
    <property type="entry name" value="MFS_dom"/>
</dbReference>
<keyword evidence="1" id="KW-0812">Transmembrane</keyword>
<keyword evidence="1" id="KW-1133">Transmembrane helix</keyword>
<dbReference type="PANTHER" id="PTHR43129:SF1">
    <property type="entry name" value="FOSMIDOMYCIN RESISTANCE PROTEIN"/>
    <property type="match status" value="1"/>
</dbReference>
<dbReference type="Gene3D" id="1.20.1250.20">
    <property type="entry name" value="MFS general substrate transporter like domains"/>
    <property type="match status" value="2"/>
</dbReference>
<feature type="domain" description="Major facilitator superfamily (MFS) profile" evidence="2">
    <location>
        <begin position="12"/>
        <end position="396"/>
    </location>
</feature>
<dbReference type="PANTHER" id="PTHR43129">
    <property type="entry name" value="FOSMIDOMYCIN RESISTANCE PROTEIN"/>
    <property type="match status" value="1"/>
</dbReference>
<feature type="transmembrane region" description="Helical" evidence="1">
    <location>
        <begin position="308"/>
        <end position="328"/>
    </location>
</feature>
<evidence type="ECO:0000313" key="3">
    <source>
        <dbReference type="EMBL" id="CUS52217.1"/>
    </source>
</evidence>
<feature type="transmembrane region" description="Helical" evidence="1">
    <location>
        <begin position="340"/>
        <end position="360"/>
    </location>
</feature>
<dbReference type="Pfam" id="PF07690">
    <property type="entry name" value="MFS_1"/>
    <property type="match status" value="1"/>
</dbReference>
<evidence type="ECO:0000256" key="1">
    <source>
        <dbReference type="SAM" id="Phobius"/>
    </source>
</evidence>
<name>A0A160TSA0_9ZZZZ</name>
<dbReference type="InterPro" id="IPR011701">
    <property type="entry name" value="MFS"/>
</dbReference>
<feature type="transmembrane region" description="Helical" evidence="1">
    <location>
        <begin position="169"/>
        <end position="192"/>
    </location>
</feature>
<feature type="transmembrane region" description="Helical" evidence="1">
    <location>
        <begin position="143"/>
        <end position="163"/>
    </location>
</feature>
<protein>
    <submittedName>
        <fullName evidence="3">Major facilitator superfamily transporter</fullName>
    </submittedName>
</protein>
<gene>
    <name evidence="3" type="ORF">MGWOODY_XGa1252</name>
</gene>
<reference evidence="3" key="1">
    <citation type="submission" date="2015-10" db="EMBL/GenBank/DDBJ databases">
        <authorList>
            <person name="Gilbert D.G."/>
        </authorList>
    </citation>
    <scope>NUCLEOTIDE SEQUENCE</scope>
</reference>
<dbReference type="SUPFAM" id="SSF103473">
    <property type="entry name" value="MFS general substrate transporter"/>
    <property type="match status" value="1"/>
</dbReference>
<dbReference type="GO" id="GO:0022857">
    <property type="term" value="F:transmembrane transporter activity"/>
    <property type="evidence" value="ECO:0007669"/>
    <property type="project" value="InterPro"/>
</dbReference>